<name>A0A9W8JY48_9AGAR</name>
<dbReference type="SUPFAM" id="SSF48371">
    <property type="entry name" value="ARM repeat"/>
    <property type="match status" value="1"/>
</dbReference>
<keyword evidence="2" id="KW-1185">Reference proteome</keyword>
<reference evidence="1" key="1">
    <citation type="submission" date="2022-07" db="EMBL/GenBank/DDBJ databases">
        <title>Genome Sequence of Agrocybe chaxingu.</title>
        <authorList>
            <person name="Buettner E."/>
        </authorList>
    </citation>
    <scope>NUCLEOTIDE SEQUENCE</scope>
    <source>
        <strain evidence="1">MP-N11</strain>
    </source>
</reference>
<evidence type="ECO:0000313" key="2">
    <source>
        <dbReference type="Proteomes" id="UP001148786"/>
    </source>
</evidence>
<dbReference type="EMBL" id="JANKHO010000730">
    <property type="protein sequence ID" value="KAJ3506757.1"/>
    <property type="molecule type" value="Genomic_DNA"/>
</dbReference>
<evidence type="ECO:0000313" key="1">
    <source>
        <dbReference type="EMBL" id="KAJ3506757.1"/>
    </source>
</evidence>
<organism evidence="1 2">
    <name type="scientific">Agrocybe chaxingu</name>
    <dbReference type="NCBI Taxonomy" id="84603"/>
    <lineage>
        <taxon>Eukaryota</taxon>
        <taxon>Fungi</taxon>
        <taxon>Dikarya</taxon>
        <taxon>Basidiomycota</taxon>
        <taxon>Agaricomycotina</taxon>
        <taxon>Agaricomycetes</taxon>
        <taxon>Agaricomycetidae</taxon>
        <taxon>Agaricales</taxon>
        <taxon>Agaricineae</taxon>
        <taxon>Strophariaceae</taxon>
        <taxon>Agrocybe</taxon>
    </lineage>
</organism>
<dbReference type="Proteomes" id="UP001148786">
    <property type="component" value="Unassembled WGS sequence"/>
</dbReference>
<dbReference type="AlphaFoldDB" id="A0A9W8JY48"/>
<comment type="caution">
    <text evidence="1">The sequence shown here is derived from an EMBL/GenBank/DDBJ whole genome shotgun (WGS) entry which is preliminary data.</text>
</comment>
<gene>
    <name evidence="1" type="ORF">NLJ89_g6691</name>
</gene>
<protein>
    <submittedName>
        <fullName evidence="1">Uncharacterized protein</fullName>
    </submittedName>
</protein>
<accession>A0A9W8JY48</accession>
<dbReference type="InterPro" id="IPR016024">
    <property type="entry name" value="ARM-type_fold"/>
</dbReference>
<proteinExistence type="predicted"/>
<sequence>MEPTKPQEIKRRDIPWWHIALPHASIESAASRFKAAQTEPACIPVLRVHVLCLRSCFLLPIARLDAAFMMEESRRHHQRHLDEYAATEWMKETLEKCECFQKKIATIRSMDKFMLLESLGRYLARAGDTTVKVGERAISLVTMNAVLTSLSPFEEKFALEILDKLLLLVVNVPNHSRQRLGGYLSSIPLRDIKCLISSIAEHLSPQTLSATASAIFAERSNSQDSLAQLSAFVLISSISDMPVQKPDEFIRLASSLCQPFLLYGICTTFSGWLEDKQMLEVMITRHSSILNTVTMWLQFLLRRKKTSRGNETAYSQAALLAVARSLFFHLKAKVIPYIAKLVPILTDVINQHFTTSPYVLVQALRALAVTIGNSAPFFSNANILNTTAKSLIAVLRLGLPVSALPSQTVLTDMKLVQDEAFICLDLLFSAIGSSQFEPYFHDALDCTTKLSRHGLSDHAFSLFCTLISCSDSTRQDVRLPDACTSEWLSIAMPLIINRLWDGFESQDAMPSSSIYLGSTCTRLPDSMKNFARKVEGFTLLADLMSCYPPINFAKFFVDLIELCKVYQGSIHMAMRDASAVALLILSVVGVMIQHNTSLNRHLRTTIKRCVDDLRHIVSLMIKGDISMSEQLRSAPPSFYPQ</sequence>